<sequence length="244" mass="28984">MILYSLQIVVKEKTKNIASSDFRRLILTLTDGFPNEIKLKINFHINDEAFQTKNPRKIPYLLFAKPFENSFQIFAYGDIGAEILEKIKEIFPDDFYLKKQKFTLKKLLLNEPESIMPKSSAKEIYYKTKTPIMLFRNKRRKVFDGIIHHNPDLDKRDMEFQKAVNDLIIKNLRYQLKTLVKDKEYQFLDDIKLDWQEFKVIKIQNRNSFEPVVVGQFRTPWELPRFIGQRIGDGFGEIIKLNSI</sequence>
<comment type="caution">
    <text evidence="1">The sequence shown here is derived from an EMBL/GenBank/DDBJ whole genome shotgun (WGS) entry which is preliminary data.</text>
</comment>
<protein>
    <submittedName>
        <fullName evidence="1">Uncharacterized protein</fullName>
    </submittedName>
</protein>
<dbReference type="AlphaFoldDB" id="A0AAW6VSA1"/>
<reference evidence="1" key="1">
    <citation type="journal article" date="2023" name="Antibiotics">
        <title>Genomic Characterization of Antibiotic-Resistant Campylobacterales Isolated from Chilean Poultry Meat.</title>
        <authorList>
            <person name="Concha-Toloza M."/>
            <person name="Lopez-Cantillo M."/>
            <person name="Molina-Mora J.A."/>
            <person name="Collado L."/>
        </authorList>
    </citation>
    <scope>NUCLEOTIDE SEQUENCE</scope>
    <source>
        <strain evidence="1">FR1p273A</strain>
    </source>
</reference>
<dbReference type="Proteomes" id="UP001237843">
    <property type="component" value="Unassembled WGS sequence"/>
</dbReference>
<dbReference type="EMBL" id="JAQTJH010000013">
    <property type="protein sequence ID" value="MDK2062904.1"/>
    <property type="molecule type" value="Genomic_DNA"/>
</dbReference>
<gene>
    <name evidence="1" type="ORF">PT520_10270</name>
</gene>
<dbReference type="RefSeq" id="WP_284075025.1">
    <property type="nucleotide sequence ID" value="NZ_JAQTJH010000013.1"/>
</dbReference>
<evidence type="ECO:0000313" key="2">
    <source>
        <dbReference type="Proteomes" id="UP001237843"/>
    </source>
</evidence>
<evidence type="ECO:0000313" key="1">
    <source>
        <dbReference type="EMBL" id="MDK2062904.1"/>
    </source>
</evidence>
<reference evidence="1" key="2">
    <citation type="submission" date="2023-02" db="EMBL/GenBank/DDBJ databases">
        <authorList>
            <person name="Concha-Toloza M."/>
            <person name="Lopez-Cantillo M."/>
            <person name="Molina-Mora J."/>
            <person name="Collado L."/>
        </authorList>
    </citation>
    <scope>NUCLEOTIDE SEQUENCE</scope>
    <source>
        <strain evidence="1">FR1p273A</strain>
    </source>
</reference>
<accession>A0AAW6VSA1</accession>
<name>A0AAW6VSA1_9BACT</name>
<proteinExistence type="predicted"/>
<organism evidence="1 2">
    <name type="scientific">Aliarcobacter butzleri</name>
    <dbReference type="NCBI Taxonomy" id="28197"/>
    <lineage>
        <taxon>Bacteria</taxon>
        <taxon>Pseudomonadati</taxon>
        <taxon>Campylobacterota</taxon>
        <taxon>Epsilonproteobacteria</taxon>
        <taxon>Campylobacterales</taxon>
        <taxon>Arcobacteraceae</taxon>
        <taxon>Aliarcobacter</taxon>
    </lineage>
</organism>